<dbReference type="Pfam" id="PF02274">
    <property type="entry name" value="ADI"/>
    <property type="match status" value="2"/>
</dbReference>
<accession>A0A936F1S1</accession>
<protein>
    <recommendedName>
        <fullName evidence="3">arginine deiminase</fullName>
        <ecNumber evidence="3">3.5.3.6</ecNumber>
    </recommendedName>
</protein>
<feature type="active site" description="Amidino-cysteine intermediate" evidence="6">
    <location>
        <position position="423"/>
    </location>
</feature>
<evidence type="ECO:0000313" key="8">
    <source>
        <dbReference type="Proteomes" id="UP000709959"/>
    </source>
</evidence>
<dbReference type="Proteomes" id="UP000709959">
    <property type="component" value="Unassembled WGS sequence"/>
</dbReference>
<keyword evidence="4" id="KW-0378">Hydrolase</keyword>
<evidence type="ECO:0000256" key="1">
    <source>
        <dbReference type="ARBA" id="ARBA00005213"/>
    </source>
</evidence>
<evidence type="ECO:0000256" key="3">
    <source>
        <dbReference type="ARBA" id="ARBA00012171"/>
    </source>
</evidence>
<organism evidence="7 8">
    <name type="scientific">Candidatus Geothrix odensensis</name>
    <dbReference type="NCBI Taxonomy" id="2954440"/>
    <lineage>
        <taxon>Bacteria</taxon>
        <taxon>Pseudomonadati</taxon>
        <taxon>Acidobacteriota</taxon>
        <taxon>Holophagae</taxon>
        <taxon>Holophagales</taxon>
        <taxon>Holophagaceae</taxon>
        <taxon>Geothrix</taxon>
    </lineage>
</organism>
<dbReference type="AlphaFoldDB" id="A0A936F1S1"/>
<dbReference type="PIRSF" id="PIRSF006356">
    <property type="entry name" value="Arg_deiminase"/>
    <property type="match status" value="1"/>
</dbReference>
<sequence>MQPIQLSVFSETARLRQVVVHNPGPEVDLMVPGMMEKLLFDDILHGDLARYEHGQFRQVLAKVADEVLDIQDLFTDALQDEGVKLGFIEDLRRLVGLPDDTCNLLRDMGSADVARSVIGGLPWDDMPGHTRWEEEFDYRLRPIPNLLFMRDPASVIGDGYSVNSMATWAREREPLILSYVFRHHPRLKHHTDHDKWFDQVTPLVRGEIKAPVSLEGGDILVLSHKVLAVGCSERTQADAIHQLAESLRAHHAEDSTSFDHLLMVLMPSKRSAMHLDTIFTRTSEDECLVFPPYFREGSRELLNVTSIDLRHQELRMSTQPSLLKALKTLGIDLKPIFCGGLDPIMQQREQWTDGANAFCLAPGVITSYGRNIATAAALDQAGYHVVTAQEVLTDPTLDLLDGGKYLVQIQAGELSRARGGPRCMTMPLSRDGA</sequence>
<comment type="pathway">
    <text evidence="1">Amino-acid degradation; L-arginine degradation via ADI pathway; carbamoyl phosphate from L-arginine: step 1/2.</text>
</comment>
<comment type="caution">
    <text evidence="7">The sequence shown here is derived from an EMBL/GenBank/DDBJ whole genome shotgun (WGS) entry which is preliminary data.</text>
</comment>
<comment type="similarity">
    <text evidence="2">Belongs to the arginine deiminase family.</text>
</comment>
<dbReference type="GO" id="GO:0016990">
    <property type="term" value="F:arginine deiminase activity"/>
    <property type="evidence" value="ECO:0007669"/>
    <property type="project" value="UniProtKB-EC"/>
</dbReference>
<evidence type="ECO:0000256" key="2">
    <source>
        <dbReference type="ARBA" id="ARBA00010206"/>
    </source>
</evidence>
<dbReference type="EC" id="3.5.3.6" evidence="3"/>
<evidence type="ECO:0000256" key="6">
    <source>
        <dbReference type="PIRSR" id="PIRSR006356-1"/>
    </source>
</evidence>
<reference evidence="7 8" key="1">
    <citation type="submission" date="2020-10" db="EMBL/GenBank/DDBJ databases">
        <title>Connecting structure to function with the recovery of over 1000 high-quality activated sludge metagenome-assembled genomes encoding full-length rRNA genes using long-read sequencing.</title>
        <authorList>
            <person name="Singleton C.M."/>
            <person name="Petriglieri F."/>
            <person name="Kristensen J.M."/>
            <person name="Kirkegaard R.H."/>
            <person name="Michaelsen T.Y."/>
            <person name="Andersen M.H."/>
            <person name="Karst S.M."/>
            <person name="Dueholm M.S."/>
            <person name="Nielsen P.H."/>
            <person name="Albertsen M."/>
        </authorList>
    </citation>
    <scope>NUCLEOTIDE SEQUENCE [LARGE SCALE GENOMIC DNA]</scope>
    <source>
        <strain evidence="7">OdNE_18-Q3-R46-58_MAXAC.008</strain>
    </source>
</reference>
<dbReference type="Gene3D" id="1.10.3930.10">
    <property type="entry name" value="Arginine deiminase"/>
    <property type="match status" value="1"/>
</dbReference>
<dbReference type="Gene3D" id="3.75.10.10">
    <property type="entry name" value="L-arginine/glycine Amidinotransferase, Chain A"/>
    <property type="match status" value="1"/>
</dbReference>
<gene>
    <name evidence="7" type="ORF">IPN91_07190</name>
</gene>
<name>A0A936F1S1_9BACT</name>
<dbReference type="PANTHER" id="PTHR47271:SF2">
    <property type="entry name" value="ARGININE DEIMINASE"/>
    <property type="match status" value="1"/>
</dbReference>
<comment type="catalytic activity">
    <reaction evidence="5">
        <text>L-arginine + H2O = L-citrulline + NH4(+)</text>
        <dbReference type="Rhea" id="RHEA:19597"/>
        <dbReference type="ChEBI" id="CHEBI:15377"/>
        <dbReference type="ChEBI" id="CHEBI:28938"/>
        <dbReference type="ChEBI" id="CHEBI:32682"/>
        <dbReference type="ChEBI" id="CHEBI:57743"/>
        <dbReference type="EC" id="3.5.3.6"/>
    </reaction>
</comment>
<dbReference type="PANTHER" id="PTHR47271">
    <property type="entry name" value="ARGININE DEIMINASE"/>
    <property type="match status" value="1"/>
</dbReference>
<evidence type="ECO:0000256" key="5">
    <source>
        <dbReference type="ARBA" id="ARBA00049429"/>
    </source>
</evidence>
<dbReference type="GO" id="GO:0019546">
    <property type="term" value="P:L-arginine deiminase pathway"/>
    <property type="evidence" value="ECO:0007669"/>
    <property type="project" value="TreeGrafter"/>
</dbReference>
<proteinExistence type="inferred from homology"/>
<dbReference type="EMBL" id="JADKCH010000005">
    <property type="protein sequence ID" value="MBK8572426.1"/>
    <property type="molecule type" value="Genomic_DNA"/>
</dbReference>
<dbReference type="PRINTS" id="PR01466">
    <property type="entry name" value="ARGDEIMINASE"/>
</dbReference>
<dbReference type="InterPro" id="IPR003876">
    <property type="entry name" value="Arg_deiminase"/>
</dbReference>
<evidence type="ECO:0000313" key="7">
    <source>
        <dbReference type="EMBL" id="MBK8572426.1"/>
    </source>
</evidence>
<evidence type="ECO:0000256" key="4">
    <source>
        <dbReference type="ARBA" id="ARBA00022801"/>
    </source>
</evidence>
<dbReference type="SUPFAM" id="SSF55909">
    <property type="entry name" value="Pentein"/>
    <property type="match status" value="1"/>
</dbReference>